<evidence type="ECO:0000313" key="1">
    <source>
        <dbReference type="EMBL" id="JAH11416.1"/>
    </source>
</evidence>
<name>A0A0E9Q3F4_ANGAN</name>
<reference evidence="1" key="2">
    <citation type="journal article" date="2015" name="Fish Shellfish Immunol.">
        <title>Early steps in the European eel (Anguilla anguilla)-Vibrio vulnificus interaction in the gills: Role of the RtxA13 toxin.</title>
        <authorList>
            <person name="Callol A."/>
            <person name="Pajuelo D."/>
            <person name="Ebbesson L."/>
            <person name="Teles M."/>
            <person name="MacKenzie S."/>
            <person name="Amaro C."/>
        </authorList>
    </citation>
    <scope>NUCLEOTIDE SEQUENCE</scope>
</reference>
<proteinExistence type="predicted"/>
<sequence length="29" mass="3266">MVVRPLALSVLTESTTKEALKELQFNAIY</sequence>
<dbReference type="AlphaFoldDB" id="A0A0E9Q3F4"/>
<dbReference type="EMBL" id="GBXM01097161">
    <property type="protein sequence ID" value="JAH11416.1"/>
    <property type="molecule type" value="Transcribed_RNA"/>
</dbReference>
<organism evidence="1">
    <name type="scientific">Anguilla anguilla</name>
    <name type="common">European freshwater eel</name>
    <name type="synonym">Muraena anguilla</name>
    <dbReference type="NCBI Taxonomy" id="7936"/>
    <lineage>
        <taxon>Eukaryota</taxon>
        <taxon>Metazoa</taxon>
        <taxon>Chordata</taxon>
        <taxon>Craniata</taxon>
        <taxon>Vertebrata</taxon>
        <taxon>Euteleostomi</taxon>
        <taxon>Actinopterygii</taxon>
        <taxon>Neopterygii</taxon>
        <taxon>Teleostei</taxon>
        <taxon>Anguilliformes</taxon>
        <taxon>Anguillidae</taxon>
        <taxon>Anguilla</taxon>
    </lineage>
</organism>
<reference evidence="1" key="1">
    <citation type="submission" date="2014-11" db="EMBL/GenBank/DDBJ databases">
        <authorList>
            <person name="Amaro Gonzalez C."/>
        </authorList>
    </citation>
    <scope>NUCLEOTIDE SEQUENCE</scope>
</reference>
<protein>
    <submittedName>
        <fullName evidence="1">Uncharacterized protein</fullName>
    </submittedName>
</protein>
<accession>A0A0E9Q3F4</accession>